<geneLocation type="plasmid" evidence="10 12">
    <name>pRho-VOC14-L</name>
</geneLocation>
<evidence type="ECO:0000313" key="12">
    <source>
        <dbReference type="Proteomes" id="UP001231166"/>
    </source>
</evidence>
<keyword evidence="5 7" id="KW-1133">Transmembrane helix</keyword>
<dbReference type="EMBL" id="JAPWIS010000010">
    <property type="protein sequence ID" value="MCZ4586172.1"/>
    <property type="molecule type" value="Genomic_DNA"/>
</dbReference>
<keyword evidence="4 7" id="KW-0812">Transmembrane</keyword>
<reference evidence="9" key="1">
    <citation type="submission" date="2022-12" db="EMBL/GenBank/DDBJ databases">
        <authorList>
            <person name="Krivoruchko A.V."/>
            <person name="Elkin A."/>
        </authorList>
    </citation>
    <scope>NUCLEOTIDE SEQUENCE</scope>
    <source>
        <strain evidence="9">IEGM 249</strain>
    </source>
</reference>
<organism evidence="10 12">
    <name type="scientific">Rhodococcus opacus</name>
    <name type="common">Nocardia opaca</name>
    <dbReference type="NCBI Taxonomy" id="37919"/>
    <lineage>
        <taxon>Bacteria</taxon>
        <taxon>Bacillati</taxon>
        <taxon>Actinomycetota</taxon>
        <taxon>Actinomycetes</taxon>
        <taxon>Mycobacteriales</taxon>
        <taxon>Nocardiaceae</taxon>
        <taxon>Rhodococcus</taxon>
    </lineage>
</organism>
<dbReference type="PROSITE" id="PS50850">
    <property type="entry name" value="MFS"/>
    <property type="match status" value="1"/>
</dbReference>
<feature type="transmembrane region" description="Helical" evidence="7">
    <location>
        <begin position="98"/>
        <end position="116"/>
    </location>
</feature>
<keyword evidence="3" id="KW-1003">Cell membrane</keyword>
<feature type="transmembrane region" description="Helical" evidence="7">
    <location>
        <begin position="163"/>
        <end position="189"/>
    </location>
</feature>
<evidence type="ECO:0000256" key="5">
    <source>
        <dbReference type="ARBA" id="ARBA00022989"/>
    </source>
</evidence>
<keyword evidence="11" id="KW-1185">Reference proteome</keyword>
<evidence type="ECO:0000313" key="11">
    <source>
        <dbReference type="Proteomes" id="UP001066327"/>
    </source>
</evidence>
<keyword evidence="6 7" id="KW-0472">Membrane</keyword>
<dbReference type="PANTHER" id="PTHR43045:SF1">
    <property type="entry name" value="SHIKIMATE TRANSPORTER"/>
    <property type="match status" value="1"/>
</dbReference>
<keyword evidence="10" id="KW-0614">Plasmid</keyword>
<feature type="transmembrane region" description="Helical" evidence="7">
    <location>
        <begin position="287"/>
        <end position="305"/>
    </location>
</feature>
<dbReference type="InterPro" id="IPR036259">
    <property type="entry name" value="MFS_trans_sf"/>
</dbReference>
<name>A0AAX3YUY3_RHOOP</name>
<keyword evidence="2" id="KW-0813">Transport</keyword>
<dbReference type="Proteomes" id="UP001231166">
    <property type="component" value="Plasmid pRho-VOC14-L"/>
</dbReference>
<dbReference type="Gene3D" id="1.20.1250.20">
    <property type="entry name" value="MFS general substrate transporter like domains"/>
    <property type="match status" value="1"/>
</dbReference>
<feature type="transmembrane region" description="Helical" evidence="7">
    <location>
        <begin position="247"/>
        <end position="267"/>
    </location>
</feature>
<evidence type="ECO:0000259" key="8">
    <source>
        <dbReference type="PROSITE" id="PS50850"/>
    </source>
</evidence>
<feature type="transmembrane region" description="Helical" evidence="7">
    <location>
        <begin position="201"/>
        <end position="218"/>
    </location>
</feature>
<dbReference type="InterPro" id="IPR020846">
    <property type="entry name" value="MFS_dom"/>
</dbReference>
<feature type="transmembrane region" description="Helical" evidence="7">
    <location>
        <begin position="122"/>
        <end position="142"/>
    </location>
</feature>
<dbReference type="SUPFAM" id="SSF103473">
    <property type="entry name" value="MFS general substrate transporter"/>
    <property type="match status" value="1"/>
</dbReference>
<protein>
    <submittedName>
        <fullName evidence="10">MFS transporter</fullName>
    </submittedName>
</protein>
<dbReference type="Proteomes" id="UP001066327">
    <property type="component" value="Unassembled WGS sequence"/>
</dbReference>
<sequence length="461" mass="49046">MTAPDINAPDRTSPPSGEARSLYRTVFACGTGTALEYYDFFIYGTAATLVFNKLFFPQVSPLAGTLLSLATFAVAFIVRPLGGALFGQLGDRIGRKRMLFLTMLLMGGATLAIGLLPTFDQIGLMAPILLVIVRLLQGLALGGEQAGATVMAVESAPVGRRGFVGALVMSGGAWGMLISNAVFFVLAFLPDPQFMSWGWRIPFLLSSVLVGISLFVRYRLEEAEDFEVVAELDAVRKTPLKDAVTQYWGRMLLVVLGMIGIGVNFYILSVYSISYGTTILDLPKSTILSAIIITTIFAVFLVPAFGALTDKVGRKPVFLASNVIFIIVPFLWFALLETGQYSLILLGFFLMIVGYSSGLSAYSTFFALSFPTSMRLSATAVAISVGAVAGGSVAPFVATWLEAATGGWHAVAAYMSTAAAVSLIAGLFIRELPKGMAVGMPEATDAGVISGMEDITDRVIS</sequence>
<evidence type="ECO:0000313" key="10">
    <source>
        <dbReference type="EMBL" id="WLF51894.1"/>
    </source>
</evidence>
<dbReference type="CDD" id="cd17369">
    <property type="entry name" value="MFS_ShiA_like"/>
    <property type="match status" value="1"/>
</dbReference>
<comment type="subcellular location">
    <subcellularLocation>
        <location evidence="1">Cell membrane</location>
        <topology evidence="1">Multi-pass membrane protein</topology>
    </subcellularLocation>
</comment>
<dbReference type="EMBL" id="CP130956">
    <property type="protein sequence ID" value="WLF51894.1"/>
    <property type="molecule type" value="Genomic_DNA"/>
</dbReference>
<evidence type="ECO:0000256" key="1">
    <source>
        <dbReference type="ARBA" id="ARBA00004651"/>
    </source>
</evidence>
<gene>
    <name evidence="9" type="ORF">O4328_21190</name>
    <name evidence="10" type="ORF">Q5707_41230</name>
</gene>
<evidence type="ECO:0000256" key="2">
    <source>
        <dbReference type="ARBA" id="ARBA00022448"/>
    </source>
</evidence>
<dbReference type="GO" id="GO:0022857">
    <property type="term" value="F:transmembrane transporter activity"/>
    <property type="evidence" value="ECO:0007669"/>
    <property type="project" value="InterPro"/>
</dbReference>
<evidence type="ECO:0000256" key="4">
    <source>
        <dbReference type="ARBA" id="ARBA00022692"/>
    </source>
</evidence>
<reference evidence="10" key="2">
    <citation type="submission" date="2023-07" db="EMBL/GenBank/DDBJ databases">
        <title>Genomic analysis of Rhodococcus opacus VOC-14 with glycol ethers degradation activity.</title>
        <authorList>
            <person name="Narkevich D.A."/>
            <person name="Hlushen A.M."/>
            <person name="Akhremchuk A.E."/>
            <person name="Sikolenko M.A."/>
            <person name="Valentovich L.N."/>
        </authorList>
    </citation>
    <scope>NUCLEOTIDE SEQUENCE</scope>
    <source>
        <strain evidence="10">VOC-14</strain>
        <plasmid evidence="10">pRho-VOC14-L</plasmid>
    </source>
</reference>
<dbReference type="GO" id="GO:0005886">
    <property type="term" value="C:plasma membrane"/>
    <property type="evidence" value="ECO:0007669"/>
    <property type="project" value="UniProtKB-SubCell"/>
</dbReference>
<accession>A0AAX3YUY3</accession>
<evidence type="ECO:0000256" key="3">
    <source>
        <dbReference type="ARBA" id="ARBA00022475"/>
    </source>
</evidence>
<feature type="transmembrane region" description="Helical" evidence="7">
    <location>
        <begin position="341"/>
        <end position="368"/>
    </location>
</feature>
<dbReference type="InterPro" id="IPR011701">
    <property type="entry name" value="MFS"/>
</dbReference>
<feature type="transmembrane region" description="Helical" evidence="7">
    <location>
        <begin position="317"/>
        <end position="335"/>
    </location>
</feature>
<dbReference type="PANTHER" id="PTHR43045">
    <property type="entry name" value="SHIKIMATE TRANSPORTER"/>
    <property type="match status" value="1"/>
</dbReference>
<feature type="transmembrane region" description="Helical" evidence="7">
    <location>
        <begin position="380"/>
        <end position="401"/>
    </location>
</feature>
<evidence type="ECO:0000256" key="7">
    <source>
        <dbReference type="SAM" id="Phobius"/>
    </source>
</evidence>
<dbReference type="RefSeq" id="WP_206016595.1">
    <property type="nucleotide sequence ID" value="NZ_CP130956.1"/>
</dbReference>
<dbReference type="Pfam" id="PF07690">
    <property type="entry name" value="MFS_1"/>
    <property type="match status" value="1"/>
</dbReference>
<evidence type="ECO:0000256" key="6">
    <source>
        <dbReference type="ARBA" id="ARBA00023136"/>
    </source>
</evidence>
<proteinExistence type="predicted"/>
<feature type="domain" description="Major facilitator superfamily (MFS) profile" evidence="8">
    <location>
        <begin position="25"/>
        <end position="434"/>
    </location>
</feature>
<feature type="transmembrane region" description="Helical" evidence="7">
    <location>
        <begin position="62"/>
        <end position="86"/>
    </location>
</feature>
<evidence type="ECO:0000313" key="9">
    <source>
        <dbReference type="EMBL" id="MCZ4586172.1"/>
    </source>
</evidence>
<dbReference type="AlphaFoldDB" id="A0AAX3YUY3"/>
<feature type="transmembrane region" description="Helical" evidence="7">
    <location>
        <begin position="407"/>
        <end position="429"/>
    </location>
</feature>